<dbReference type="Proteomes" id="UP000030302">
    <property type="component" value="Chromosome"/>
</dbReference>
<keyword evidence="2" id="KW-1185">Reference proteome</keyword>
<protein>
    <submittedName>
        <fullName evidence="1">Uncharacterized protein</fullName>
    </submittedName>
</protein>
<evidence type="ECO:0000313" key="2">
    <source>
        <dbReference type="Proteomes" id="UP000030302"/>
    </source>
</evidence>
<sequence>MRGDRQILRERVAGYMPKAVFVNAGYADLPITNKYDDPENGMQFGLLPTVEIPANEMHRAHDFRFLVNCRVHVHGPAMDEGFCRIVEQIAEKAAHVIACAGDEMMEFKKGEWTAWSF</sequence>
<evidence type="ECO:0000313" key="1">
    <source>
        <dbReference type="EMBL" id="AIY40165.1"/>
    </source>
</evidence>
<dbReference type="KEGG" id="care:LT85_1007"/>
<dbReference type="AlphaFoldDB" id="A0A0A1F8S2"/>
<dbReference type="STRING" id="279058.LT85_1007"/>
<reference evidence="2" key="1">
    <citation type="journal article" date="2014" name="Soil Biol. Biochem.">
        <title>Structure and function of bacterial communities in ageing soils: Insights from the Mendocino ecological staircase.</title>
        <authorList>
            <person name="Uroz S."/>
            <person name="Tech J.J."/>
            <person name="Sawaya N.A."/>
            <person name="Frey-Klett P."/>
            <person name="Leveau J.H.J."/>
        </authorList>
    </citation>
    <scope>NUCLEOTIDE SEQUENCE [LARGE SCALE GENOMIC DNA]</scope>
    <source>
        <strain evidence="2">Cal35</strain>
    </source>
</reference>
<dbReference type="EMBL" id="CP009962">
    <property type="protein sequence ID" value="AIY40165.1"/>
    <property type="molecule type" value="Genomic_DNA"/>
</dbReference>
<proteinExistence type="predicted"/>
<gene>
    <name evidence="1" type="ORF">LT85_1007</name>
</gene>
<organism evidence="1 2">
    <name type="scientific">Collimonas arenae</name>
    <dbReference type="NCBI Taxonomy" id="279058"/>
    <lineage>
        <taxon>Bacteria</taxon>
        <taxon>Pseudomonadati</taxon>
        <taxon>Pseudomonadota</taxon>
        <taxon>Betaproteobacteria</taxon>
        <taxon>Burkholderiales</taxon>
        <taxon>Oxalobacteraceae</taxon>
        <taxon>Collimonas</taxon>
    </lineage>
</organism>
<dbReference type="RefSeq" id="WP_038486131.1">
    <property type="nucleotide sequence ID" value="NZ_CP009962.1"/>
</dbReference>
<name>A0A0A1F8S2_9BURK</name>
<dbReference type="HOGENOM" id="CLU_2080754_0_0_4"/>
<accession>A0A0A1F8S2</accession>